<protein>
    <submittedName>
        <fullName evidence="2">Coproporphyrinogen III oxidase</fullName>
    </submittedName>
</protein>
<accession>I0YTA2</accession>
<keyword evidence="3" id="KW-1185">Reference proteome</keyword>
<evidence type="ECO:0000256" key="1">
    <source>
        <dbReference type="ARBA" id="ARBA00049102"/>
    </source>
</evidence>
<dbReference type="KEGG" id="csl:COCSUDRAFT_17262"/>
<organism evidence="2 3">
    <name type="scientific">Coccomyxa subellipsoidea (strain C-169)</name>
    <name type="common">Green microalga</name>
    <dbReference type="NCBI Taxonomy" id="574566"/>
    <lineage>
        <taxon>Eukaryota</taxon>
        <taxon>Viridiplantae</taxon>
        <taxon>Chlorophyta</taxon>
        <taxon>core chlorophytes</taxon>
        <taxon>Trebouxiophyceae</taxon>
        <taxon>Trebouxiophyceae incertae sedis</taxon>
        <taxon>Coccomyxaceae</taxon>
        <taxon>Coccomyxa</taxon>
        <taxon>Coccomyxa subellipsoidea</taxon>
    </lineage>
</organism>
<dbReference type="RefSeq" id="XP_005646165.1">
    <property type="nucleotide sequence ID" value="XM_005646108.1"/>
</dbReference>
<dbReference type="PANTHER" id="PTHR10755:SF3">
    <property type="entry name" value="COPROPORPHYRINOGEN OXIDASE"/>
    <property type="match status" value="1"/>
</dbReference>
<dbReference type="STRING" id="574566.I0YTA2"/>
<dbReference type="Pfam" id="PF01218">
    <property type="entry name" value="Coprogen_oxidas"/>
    <property type="match status" value="1"/>
</dbReference>
<dbReference type="EMBL" id="AGSI01000012">
    <property type="protein sequence ID" value="EIE21621.1"/>
    <property type="molecule type" value="Genomic_DNA"/>
</dbReference>
<gene>
    <name evidence="2" type="ORF">COCSUDRAFT_17262</name>
</gene>
<dbReference type="SUPFAM" id="SSF102886">
    <property type="entry name" value="Coproporphyrinogen III oxidase"/>
    <property type="match status" value="1"/>
</dbReference>
<dbReference type="AlphaFoldDB" id="I0YTA2"/>
<feature type="non-terminal residue" evidence="2">
    <location>
        <position position="1"/>
    </location>
</feature>
<sequence length="282" mass="31700">DGGTTFLHDPWQREGDAFNPGHGITAVLEGGDLLEKAAVNVSIVQGTLTAERAKAMSSRGRGIDPDGGQAYSAAALSLVYHPAHPFVPTLRADVRCFKVGDQVWFGGGCDLTPAYLFEGDAAEFHRFWKGLYGLHASAQASLYPEYKKWCDSYFYLPAWKEHRGIGGIFFDDLTTEQSSFDVEHFVRDVAGGLLPSWQPIAERRRTEKFSQQQRQWQLQRRGAYVCFNTLYDRGFRFGLNGGRIESLMVSFPPLVAWNYKVVPQEGSQEEALVQVLRNPRDW</sequence>
<comment type="caution">
    <text evidence="2">The sequence shown here is derived from an EMBL/GenBank/DDBJ whole genome shotgun (WGS) entry which is preliminary data.</text>
</comment>
<dbReference type="UniPathway" id="UPA00251">
    <property type="reaction ID" value="UER00322"/>
</dbReference>
<dbReference type="GO" id="GO:0005737">
    <property type="term" value="C:cytoplasm"/>
    <property type="evidence" value="ECO:0007669"/>
    <property type="project" value="TreeGrafter"/>
</dbReference>
<dbReference type="InterPro" id="IPR036406">
    <property type="entry name" value="Coprogen_oxidase_aer_sf"/>
</dbReference>
<dbReference type="PRINTS" id="PR00073">
    <property type="entry name" value="COPRGNOXDASE"/>
</dbReference>
<evidence type="ECO:0000313" key="2">
    <source>
        <dbReference type="EMBL" id="EIE21621.1"/>
    </source>
</evidence>
<reference evidence="2 3" key="1">
    <citation type="journal article" date="2012" name="Genome Biol.">
        <title>The genome of the polar eukaryotic microalga coccomyxa subellipsoidea reveals traits of cold adaptation.</title>
        <authorList>
            <person name="Blanc G."/>
            <person name="Agarkova I."/>
            <person name="Grimwood J."/>
            <person name="Kuo A."/>
            <person name="Brueggeman A."/>
            <person name="Dunigan D."/>
            <person name="Gurnon J."/>
            <person name="Ladunga I."/>
            <person name="Lindquist E."/>
            <person name="Lucas S."/>
            <person name="Pangilinan J."/>
            <person name="Proschold T."/>
            <person name="Salamov A."/>
            <person name="Schmutz J."/>
            <person name="Weeks D."/>
            <person name="Yamada T."/>
            <person name="Claverie J.M."/>
            <person name="Grigoriev I."/>
            <person name="Van Etten J."/>
            <person name="Lomsadze A."/>
            <person name="Borodovsky M."/>
        </authorList>
    </citation>
    <scope>NUCLEOTIDE SEQUENCE [LARGE SCALE GENOMIC DNA]</scope>
    <source>
        <strain evidence="2 3">C-169</strain>
    </source>
</reference>
<dbReference type="Proteomes" id="UP000007264">
    <property type="component" value="Unassembled WGS sequence"/>
</dbReference>
<evidence type="ECO:0000313" key="3">
    <source>
        <dbReference type="Proteomes" id="UP000007264"/>
    </source>
</evidence>
<proteinExistence type="predicted"/>
<comment type="catalytic activity">
    <reaction evidence="1">
        <text>coproporphyrinogen III + O2 + 2 H(+) = protoporphyrinogen IX + 2 CO2 + 2 H2O</text>
        <dbReference type="Rhea" id="RHEA:18257"/>
        <dbReference type="ChEBI" id="CHEBI:15377"/>
        <dbReference type="ChEBI" id="CHEBI:15378"/>
        <dbReference type="ChEBI" id="CHEBI:15379"/>
        <dbReference type="ChEBI" id="CHEBI:16526"/>
        <dbReference type="ChEBI" id="CHEBI:57307"/>
        <dbReference type="ChEBI" id="CHEBI:57309"/>
        <dbReference type="EC" id="1.3.3.3"/>
    </reaction>
</comment>
<dbReference type="GeneID" id="17039605"/>
<name>I0YTA2_COCSC</name>
<dbReference type="InterPro" id="IPR001260">
    <property type="entry name" value="Coprogen_oxidase_aer"/>
</dbReference>
<dbReference type="PANTHER" id="PTHR10755">
    <property type="entry name" value="COPROPORPHYRINOGEN III OXIDASE, MITOCHONDRIAL"/>
    <property type="match status" value="1"/>
</dbReference>
<dbReference type="GO" id="GO:0006782">
    <property type="term" value="P:protoporphyrinogen IX biosynthetic process"/>
    <property type="evidence" value="ECO:0007669"/>
    <property type="project" value="UniProtKB-UniPathway"/>
</dbReference>
<dbReference type="OrthoDB" id="15318at2759"/>
<dbReference type="GO" id="GO:0004109">
    <property type="term" value="F:coproporphyrinogen oxidase activity"/>
    <property type="evidence" value="ECO:0007669"/>
    <property type="project" value="UniProtKB-EC"/>
</dbReference>
<dbReference type="Gene3D" id="3.40.1500.10">
    <property type="entry name" value="Coproporphyrinogen III oxidase, aerobic"/>
    <property type="match status" value="1"/>
</dbReference>
<dbReference type="PIRSF" id="PIRSF000166">
    <property type="entry name" value="Coproporphyri_ox"/>
    <property type="match status" value="1"/>
</dbReference>
<dbReference type="eggNOG" id="KOG1518">
    <property type="taxonomic scope" value="Eukaryota"/>
</dbReference>